<evidence type="ECO:0000313" key="10">
    <source>
        <dbReference type="EMBL" id="QIM15932.1"/>
    </source>
</evidence>
<feature type="transmembrane region" description="Helical" evidence="9">
    <location>
        <begin position="259"/>
        <end position="288"/>
    </location>
</feature>
<feature type="transmembrane region" description="Helical" evidence="9">
    <location>
        <begin position="175"/>
        <end position="194"/>
    </location>
</feature>
<dbReference type="KEGG" id="lins:G7067_05075"/>
<keyword evidence="5 9" id="KW-0812">Transmembrane</keyword>
<keyword evidence="7 9" id="KW-0472">Membrane</keyword>
<accession>A0A6G8FIQ1</accession>
<proteinExistence type="inferred from homology"/>
<feature type="transmembrane region" description="Helical" evidence="9">
    <location>
        <begin position="58"/>
        <end position="76"/>
    </location>
</feature>
<evidence type="ECO:0000256" key="7">
    <source>
        <dbReference type="ARBA" id="ARBA00023136"/>
    </source>
</evidence>
<keyword evidence="11" id="KW-1185">Reference proteome</keyword>
<feature type="region of interest" description="Disordered" evidence="8">
    <location>
        <begin position="381"/>
        <end position="403"/>
    </location>
</feature>
<evidence type="ECO:0000313" key="11">
    <source>
        <dbReference type="Proteomes" id="UP000501387"/>
    </source>
</evidence>
<feature type="transmembrane region" description="Helical" evidence="9">
    <location>
        <begin position="88"/>
        <end position="109"/>
    </location>
</feature>
<gene>
    <name evidence="10" type="ORF">G7067_05075</name>
</gene>
<name>A0A6G8FIQ1_9MICO</name>
<keyword evidence="6 9" id="KW-1133">Transmembrane helix</keyword>
<dbReference type="AlphaFoldDB" id="A0A6G8FIQ1"/>
<reference evidence="10 11" key="1">
    <citation type="submission" date="2020-03" db="EMBL/GenBank/DDBJ databases">
        <title>Leucobacter sp. nov., isolated from beetles.</title>
        <authorList>
            <person name="Hyun D.-W."/>
            <person name="Bae J.-W."/>
        </authorList>
    </citation>
    <scope>NUCLEOTIDE SEQUENCE [LARGE SCALE GENOMIC DNA]</scope>
    <source>
        <strain evidence="10 11">HDW9B</strain>
    </source>
</reference>
<dbReference type="EMBL" id="CP049934">
    <property type="protein sequence ID" value="QIM15932.1"/>
    <property type="molecule type" value="Genomic_DNA"/>
</dbReference>
<comment type="subcellular location">
    <subcellularLocation>
        <location evidence="1">Cell membrane</location>
        <topology evidence="1">Multi-pass membrane protein</topology>
    </subcellularLocation>
</comment>
<dbReference type="GO" id="GO:0005886">
    <property type="term" value="C:plasma membrane"/>
    <property type="evidence" value="ECO:0007669"/>
    <property type="project" value="UniProtKB-SubCell"/>
</dbReference>
<feature type="transmembrane region" description="Helical" evidence="9">
    <location>
        <begin position="295"/>
        <end position="316"/>
    </location>
</feature>
<keyword evidence="3" id="KW-0813">Transport</keyword>
<sequence length="403" mass="43326">MEEQQSDPGAVTQDAPAVSAANEIPFGVRVAAAWSWRLILIALAFAGVLWLIVQVRIIVIPLLIAILLTALLAPVVRWIERRGAPRWLGVVIALALFVAAVWILVTLIVTQLRSGFDDLARRSEDVWWELLHWVEGNQLGISAGQIDEFFAQLTKAIEGNQGAIWSGALGVATTAGQVVTGLLLTIFSLIFMLIDGKRIWFWVVGFLPARAHAPIDSAGRAGWVSVGQYVRVQIFVAFVDAVGIGVGAALLQVPLPIPIAILVFLGSFIPFLGAISTGLLASFIALVYNGPVNALIMLGVVILVNQIEGHVLQPLVMGSAVRVHPLGVVLAVSTGVLVAGIPGALFAVPLVASANAIVNTLVHKEWDASTNPVALYHRREKTQHEARHRARNVSRMKRKEGFS</sequence>
<evidence type="ECO:0000256" key="9">
    <source>
        <dbReference type="SAM" id="Phobius"/>
    </source>
</evidence>
<evidence type="ECO:0000256" key="5">
    <source>
        <dbReference type="ARBA" id="ARBA00022692"/>
    </source>
</evidence>
<evidence type="ECO:0000256" key="1">
    <source>
        <dbReference type="ARBA" id="ARBA00004651"/>
    </source>
</evidence>
<protein>
    <submittedName>
        <fullName evidence="10">AI-2E family transporter</fullName>
    </submittedName>
</protein>
<dbReference type="RefSeq" id="WP_166322460.1">
    <property type="nucleotide sequence ID" value="NZ_CP049934.1"/>
</dbReference>
<feature type="transmembrane region" description="Helical" evidence="9">
    <location>
        <begin position="234"/>
        <end position="253"/>
    </location>
</feature>
<evidence type="ECO:0000256" key="6">
    <source>
        <dbReference type="ARBA" id="ARBA00022989"/>
    </source>
</evidence>
<feature type="transmembrane region" description="Helical" evidence="9">
    <location>
        <begin position="34"/>
        <end position="52"/>
    </location>
</feature>
<dbReference type="Pfam" id="PF01594">
    <property type="entry name" value="AI-2E_transport"/>
    <property type="match status" value="1"/>
</dbReference>
<dbReference type="GO" id="GO:0055085">
    <property type="term" value="P:transmembrane transport"/>
    <property type="evidence" value="ECO:0007669"/>
    <property type="project" value="TreeGrafter"/>
</dbReference>
<dbReference type="PANTHER" id="PTHR21716:SF53">
    <property type="entry name" value="PERMEASE PERM-RELATED"/>
    <property type="match status" value="1"/>
</dbReference>
<dbReference type="Proteomes" id="UP000501387">
    <property type="component" value="Chromosome"/>
</dbReference>
<dbReference type="PANTHER" id="PTHR21716">
    <property type="entry name" value="TRANSMEMBRANE PROTEIN"/>
    <property type="match status" value="1"/>
</dbReference>
<evidence type="ECO:0000256" key="3">
    <source>
        <dbReference type="ARBA" id="ARBA00022448"/>
    </source>
</evidence>
<feature type="transmembrane region" description="Helical" evidence="9">
    <location>
        <begin position="328"/>
        <end position="352"/>
    </location>
</feature>
<comment type="similarity">
    <text evidence="2">Belongs to the autoinducer-2 exporter (AI-2E) (TC 2.A.86) family.</text>
</comment>
<evidence type="ECO:0000256" key="4">
    <source>
        <dbReference type="ARBA" id="ARBA00022475"/>
    </source>
</evidence>
<keyword evidence="4" id="KW-1003">Cell membrane</keyword>
<evidence type="ECO:0000256" key="2">
    <source>
        <dbReference type="ARBA" id="ARBA00009773"/>
    </source>
</evidence>
<organism evidence="10 11">
    <name type="scientific">Leucobacter insecticola</name>
    <dbReference type="NCBI Taxonomy" id="2714934"/>
    <lineage>
        <taxon>Bacteria</taxon>
        <taxon>Bacillati</taxon>
        <taxon>Actinomycetota</taxon>
        <taxon>Actinomycetes</taxon>
        <taxon>Micrococcales</taxon>
        <taxon>Microbacteriaceae</taxon>
        <taxon>Leucobacter</taxon>
    </lineage>
</organism>
<evidence type="ECO:0000256" key="8">
    <source>
        <dbReference type="SAM" id="MobiDB-lite"/>
    </source>
</evidence>
<dbReference type="InterPro" id="IPR002549">
    <property type="entry name" value="AI-2E-like"/>
</dbReference>